<gene>
    <name evidence="2" type="ORF">Fcan01_27724</name>
</gene>
<dbReference type="Proteomes" id="UP000198287">
    <property type="component" value="Unassembled WGS sequence"/>
</dbReference>
<comment type="caution">
    <text evidence="2">The sequence shown here is derived from an EMBL/GenBank/DDBJ whole genome shotgun (WGS) entry which is preliminary data.</text>
</comment>
<evidence type="ECO:0000256" key="1">
    <source>
        <dbReference type="SAM" id="MobiDB-lite"/>
    </source>
</evidence>
<evidence type="ECO:0008006" key="4">
    <source>
        <dbReference type="Google" id="ProtNLM"/>
    </source>
</evidence>
<dbReference type="AlphaFoldDB" id="A0A226CZL2"/>
<reference evidence="2 3" key="1">
    <citation type="submission" date="2015-12" db="EMBL/GenBank/DDBJ databases">
        <title>The genome of Folsomia candida.</title>
        <authorList>
            <person name="Faddeeva A."/>
            <person name="Derks M.F."/>
            <person name="Anvar Y."/>
            <person name="Smit S."/>
            <person name="Van Straalen N."/>
            <person name="Roelofs D."/>
        </authorList>
    </citation>
    <scope>NUCLEOTIDE SEQUENCE [LARGE SCALE GENOMIC DNA]</scope>
    <source>
        <strain evidence="2 3">VU population</strain>
        <tissue evidence="2">Whole body</tissue>
    </source>
</reference>
<evidence type="ECO:0000313" key="2">
    <source>
        <dbReference type="EMBL" id="OXA37476.1"/>
    </source>
</evidence>
<organism evidence="2 3">
    <name type="scientific">Folsomia candida</name>
    <name type="common">Springtail</name>
    <dbReference type="NCBI Taxonomy" id="158441"/>
    <lineage>
        <taxon>Eukaryota</taxon>
        <taxon>Metazoa</taxon>
        <taxon>Ecdysozoa</taxon>
        <taxon>Arthropoda</taxon>
        <taxon>Hexapoda</taxon>
        <taxon>Collembola</taxon>
        <taxon>Entomobryomorpha</taxon>
        <taxon>Isotomoidea</taxon>
        <taxon>Isotomidae</taxon>
        <taxon>Proisotominae</taxon>
        <taxon>Folsomia</taxon>
    </lineage>
</organism>
<protein>
    <recommendedName>
        <fullName evidence="4">SWIM-type domain-containing protein</fullName>
    </recommendedName>
</protein>
<name>A0A226CZL2_FOLCA</name>
<evidence type="ECO:0000313" key="3">
    <source>
        <dbReference type="Proteomes" id="UP000198287"/>
    </source>
</evidence>
<accession>A0A226CZL2</accession>
<dbReference type="EMBL" id="LNIX01000056">
    <property type="protein sequence ID" value="OXA37476.1"/>
    <property type="molecule type" value="Genomic_DNA"/>
</dbReference>
<keyword evidence="3" id="KW-1185">Reference proteome</keyword>
<sequence>MASTPRVPLVDLSYNKARQFKNILLVKMQSRHKGYVDYKTFIRYDPNDDGSDSITGWYCNCPSGARNVGACAHVTSTLWYLGYARYLDNLKFPAEKLFDGVLDARDVPAEPVVTIIQNSGSEESSSRESSEDESL</sequence>
<dbReference type="OMA" id="GTCAYIA"/>
<proteinExistence type="predicted"/>
<feature type="region of interest" description="Disordered" evidence="1">
    <location>
        <begin position="116"/>
        <end position="135"/>
    </location>
</feature>